<evidence type="ECO:0000256" key="4">
    <source>
        <dbReference type="ARBA" id="ARBA00022807"/>
    </source>
</evidence>
<keyword evidence="4" id="KW-0788">Thiol protease</keyword>
<evidence type="ECO:0000256" key="3">
    <source>
        <dbReference type="ARBA" id="ARBA00022801"/>
    </source>
</evidence>
<sequence length="138" mass="14901">MAEARLWIGTPYLHGAARRGAGCDCLGLVRGVWMALAGTEPEPVPAYPRHEARGGEVLCDAARRHLREIAPAEAGPGDLLLFRLRDGMAARHLGLLSGPPEAPRFIHAYEGHGVVESPLTPPWRRRIAAGFALTERIG</sequence>
<evidence type="ECO:0000259" key="5">
    <source>
        <dbReference type="PROSITE" id="PS51935"/>
    </source>
</evidence>
<comment type="similarity">
    <text evidence="1">Belongs to the peptidase C40 family.</text>
</comment>
<dbReference type="GO" id="GO:0006508">
    <property type="term" value="P:proteolysis"/>
    <property type="evidence" value="ECO:0007669"/>
    <property type="project" value="UniProtKB-KW"/>
</dbReference>
<evidence type="ECO:0000256" key="2">
    <source>
        <dbReference type="ARBA" id="ARBA00022670"/>
    </source>
</evidence>
<dbReference type="Gene3D" id="3.90.1720.10">
    <property type="entry name" value="endopeptidase domain like (from Nostoc punctiforme)"/>
    <property type="match status" value="1"/>
</dbReference>
<evidence type="ECO:0000313" key="9">
    <source>
        <dbReference type="Proteomes" id="UP000240624"/>
    </source>
</evidence>
<reference evidence="6 9" key="2">
    <citation type="submission" date="2018-03" db="EMBL/GenBank/DDBJ databases">
        <title>Genomic Encyclopedia of Archaeal and Bacterial Type Strains, Phase II (KMG-II): from individual species to whole genera.</title>
        <authorList>
            <person name="Goeker M."/>
        </authorList>
    </citation>
    <scope>NUCLEOTIDE SEQUENCE [LARGE SCALE GENOMIC DNA]</scope>
    <source>
        <strain evidence="6 9">DSM 29956</strain>
    </source>
</reference>
<dbReference type="InterPro" id="IPR000064">
    <property type="entry name" value="NLP_P60_dom"/>
</dbReference>
<keyword evidence="3" id="KW-0378">Hydrolase</keyword>
<dbReference type="AlphaFoldDB" id="A0A1X6ZX28"/>
<dbReference type="EMBL" id="PYGB01000011">
    <property type="protein sequence ID" value="PSK83006.1"/>
    <property type="molecule type" value="Genomic_DNA"/>
</dbReference>
<reference evidence="7 8" key="1">
    <citation type="submission" date="2017-03" db="EMBL/GenBank/DDBJ databases">
        <authorList>
            <person name="Afonso C.L."/>
            <person name="Miller P.J."/>
            <person name="Scott M.A."/>
            <person name="Spackman E."/>
            <person name="Goraichik I."/>
            <person name="Dimitrov K.M."/>
            <person name="Suarez D.L."/>
            <person name="Swayne D.E."/>
        </authorList>
    </citation>
    <scope>NUCLEOTIDE SEQUENCE [LARGE SCALE GENOMIC DNA]</scope>
    <source>
        <strain evidence="7 8">CECT 8367</strain>
    </source>
</reference>
<dbReference type="PROSITE" id="PS51935">
    <property type="entry name" value="NLPC_P60"/>
    <property type="match status" value="1"/>
</dbReference>
<dbReference type="EMBL" id="FWFY01000010">
    <property type="protein sequence ID" value="SLN62157.1"/>
    <property type="molecule type" value="Genomic_DNA"/>
</dbReference>
<dbReference type="Proteomes" id="UP000193495">
    <property type="component" value="Unassembled WGS sequence"/>
</dbReference>
<organism evidence="7 8">
    <name type="scientific">Limimaricola soesokkakensis</name>
    <dbReference type="NCBI Taxonomy" id="1343159"/>
    <lineage>
        <taxon>Bacteria</taxon>
        <taxon>Pseudomonadati</taxon>
        <taxon>Pseudomonadota</taxon>
        <taxon>Alphaproteobacteria</taxon>
        <taxon>Rhodobacterales</taxon>
        <taxon>Paracoccaceae</taxon>
        <taxon>Limimaricola</taxon>
    </lineage>
</organism>
<dbReference type="Pfam" id="PF00877">
    <property type="entry name" value="NLPC_P60"/>
    <property type="match status" value="1"/>
</dbReference>
<name>A0A1X6ZX28_9RHOB</name>
<dbReference type="InterPro" id="IPR011929">
    <property type="entry name" value="Phage_pept_NlpC/P60"/>
</dbReference>
<dbReference type="InterPro" id="IPR038765">
    <property type="entry name" value="Papain-like_cys_pep_sf"/>
</dbReference>
<evidence type="ECO:0000313" key="7">
    <source>
        <dbReference type="EMBL" id="SLN62157.1"/>
    </source>
</evidence>
<evidence type="ECO:0000313" key="6">
    <source>
        <dbReference type="EMBL" id="PSK83006.1"/>
    </source>
</evidence>
<keyword evidence="2" id="KW-0645">Protease</keyword>
<proteinExistence type="inferred from homology"/>
<accession>A0A1X6ZX28</accession>
<feature type="domain" description="NlpC/P60" evidence="5">
    <location>
        <begin position="1"/>
        <end position="134"/>
    </location>
</feature>
<dbReference type="NCBIfam" id="TIGR02219">
    <property type="entry name" value="phage_NlpC_fam"/>
    <property type="match status" value="1"/>
</dbReference>
<dbReference type="Proteomes" id="UP000240624">
    <property type="component" value="Unassembled WGS sequence"/>
</dbReference>
<keyword evidence="9" id="KW-1185">Reference proteome</keyword>
<evidence type="ECO:0000256" key="1">
    <source>
        <dbReference type="ARBA" id="ARBA00007074"/>
    </source>
</evidence>
<evidence type="ECO:0000313" key="8">
    <source>
        <dbReference type="Proteomes" id="UP000193495"/>
    </source>
</evidence>
<dbReference type="SUPFAM" id="SSF54001">
    <property type="entry name" value="Cysteine proteinases"/>
    <property type="match status" value="1"/>
</dbReference>
<gene>
    <name evidence="6" type="ORF">CLV79_111124</name>
    <name evidence="7" type="ORF">LOS8367_03021</name>
</gene>
<dbReference type="GO" id="GO:0008234">
    <property type="term" value="F:cysteine-type peptidase activity"/>
    <property type="evidence" value="ECO:0007669"/>
    <property type="project" value="UniProtKB-KW"/>
</dbReference>
<protein>
    <submittedName>
        <fullName evidence="7">NlpC/P60 family protein</fullName>
    </submittedName>
    <submittedName>
        <fullName evidence="6">NlpC/P60 family putative phage cell wall peptidase</fullName>
    </submittedName>
</protein>